<keyword evidence="2" id="KW-1185">Reference proteome</keyword>
<proteinExistence type="predicted"/>
<evidence type="ECO:0000313" key="1">
    <source>
        <dbReference type="EMBL" id="MFD1833941.1"/>
    </source>
</evidence>
<organism evidence="1 2">
    <name type="scientific">Brachybacterium rhamnosum</name>
    <dbReference type="NCBI Taxonomy" id="173361"/>
    <lineage>
        <taxon>Bacteria</taxon>
        <taxon>Bacillati</taxon>
        <taxon>Actinomycetota</taxon>
        <taxon>Actinomycetes</taxon>
        <taxon>Micrococcales</taxon>
        <taxon>Dermabacteraceae</taxon>
        <taxon>Brachybacterium</taxon>
    </lineage>
</organism>
<dbReference type="EMBL" id="JBHUFL010000001">
    <property type="protein sequence ID" value="MFD1833941.1"/>
    <property type="molecule type" value="Genomic_DNA"/>
</dbReference>
<protein>
    <submittedName>
        <fullName evidence="1">Uncharacterized protein</fullName>
    </submittedName>
</protein>
<name>A0ABW4PWZ1_9MICO</name>
<reference evidence="2" key="1">
    <citation type="journal article" date="2019" name="Int. J. Syst. Evol. Microbiol.">
        <title>The Global Catalogue of Microorganisms (GCM) 10K type strain sequencing project: providing services to taxonomists for standard genome sequencing and annotation.</title>
        <authorList>
            <consortium name="The Broad Institute Genomics Platform"/>
            <consortium name="The Broad Institute Genome Sequencing Center for Infectious Disease"/>
            <person name="Wu L."/>
            <person name="Ma J."/>
        </authorList>
    </citation>
    <scope>NUCLEOTIDE SEQUENCE [LARGE SCALE GENOMIC DNA]</scope>
    <source>
        <strain evidence="2">JCM 11650</strain>
    </source>
</reference>
<dbReference type="Proteomes" id="UP001597280">
    <property type="component" value="Unassembled WGS sequence"/>
</dbReference>
<sequence>MTFLRSLSTALGRMADRMQGQDVERHNAVIGNRMGGDVAAVTQARTSQGVSPLGLGR</sequence>
<dbReference type="RefSeq" id="WP_343906330.1">
    <property type="nucleotide sequence ID" value="NZ_BAAAIS010000005.1"/>
</dbReference>
<comment type="caution">
    <text evidence="1">The sequence shown here is derived from an EMBL/GenBank/DDBJ whole genome shotgun (WGS) entry which is preliminary data.</text>
</comment>
<gene>
    <name evidence="1" type="ORF">ACFSDA_02530</name>
</gene>
<evidence type="ECO:0000313" key="2">
    <source>
        <dbReference type="Proteomes" id="UP001597280"/>
    </source>
</evidence>
<accession>A0ABW4PWZ1</accession>